<feature type="transmembrane region" description="Helical" evidence="1">
    <location>
        <begin position="12"/>
        <end position="38"/>
    </location>
</feature>
<dbReference type="EMBL" id="MU005601">
    <property type="protein sequence ID" value="KAF2679766.1"/>
    <property type="molecule type" value="Genomic_DNA"/>
</dbReference>
<keyword evidence="1" id="KW-0472">Membrane</keyword>
<gene>
    <name evidence="2" type="ORF">K458DRAFT_113893</name>
</gene>
<evidence type="ECO:0000256" key="1">
    <source>
        <dbReference type="SAM" id="Phobius"/>
    </source>
</evidence>
<protein>
    <submittedName>
        <fullName evidence="2">Uncharacterized protein</fullName>
    </submittedName>
</protein>
<proteinExistence type="predicted"/>
<accession>A0A6G1INE6</accession>
<keyword evidence="1" id="KW-1133">Transmembrane helix</keyword>
<reference evidence="2" key="1">
    <citation type="journal article" date="2020" name="Stud. Mycol.">
        <title>101 Dothideomycetes genomes: a test case for predicting lifestyles and emergence of pathogens.</title>
        <authorList>
            <person name="Haridas S."/>
            <person name="Albert R."/>
            <person name="Binder M."/>
            <person name="Bloem J."/>
            <person name="Labutti K."/>
            <person name="Salamov A."/>
            <person name="Andreopoulos B."/>
            <person name="Baker S."/>
            <person name="Barry K."/>
            <person name="Bills G."/>
            <person name="Bluhm B."/>
            <person name="Cannon C."/>
            <person name="Castanera R."/>
            <person name="Culley D."/>
            <person name="Daum C."/>
            <person name="Ezra D."/>
            <person name="Gonzalez J."/>
            <person name="Henrissat B."/>
            <person name="Kuo A."/>
            <person name="Liang C."/>
            <person name="Lipzen A."/>
            <person name="Lutzoni F."/>
            <person name="Magnuson J."/>
            <person name="Mondo S."/>
            <person name="Nolan M."/>
            <person name="Ohm R."/>
            <person name="Pangilinan J."/>
            <person name="Park H.-J."/>
            <person name="Ramirez L."/>
            <person name="Alfaro M."/>
            <person name="Sun H."/>
            <person name="Tritt A."/>
            <person name="Yoshinaga Y."/>
            <person name="Zwiers L.-H."/>
            <person name="Turgeon B."/>
            <person name="Goodwin S."/>
            <person name="Spatafora J."/>
            <person name="Crous P."/>
            <person name="Grigoriev I."/>
        </authorList>
    </citation>
    <scope>NUCLEOTIDE SEQUENCE</scope>
    <source>
        <strain evidence="2">CBS 122367</strain>
    </source>
</reference>
<name>A0A6G1INE6_9PLEO</name>
<keyword evidence="1" id="KW-0812">Transmembrane</keyword>
<organism evidence="2 3">
    <name type="scientific">Lentithecium fluviatile CBS 122367</name>
    <dbReference type="NCBI Taxonomy" id="1168545"/>
    <lineage>
        <taxon>Eukaryota</taxon>
        <taxon>Fungi</taxon>
        <taxon>Dikarya</taxon>
        <taxon>Ascomycota</taxon>
        <taxon>Pezizomycotina</taxon>
        <taxon>Dothideomycetes</taxon>
        <taxon>Pleosporomycetidae</taxon>
        <taxon>Pleosporales</taxon>
        <taxon>Massarineae</taxon>
        <taxon>Lentitheciaceae</taxon>
        <taxon>Lentithecium</taxon>
    </lineage>
</organism>
<dbReference type="Proteomes" id="UP000799291">
    <property type="component" value="Unassembled WGS sequence"/>
</dbReference>
<dbReference type="AlphaFoldDB" id="A0A6G1INE6"/>
<sequence>MALDGLHLRGFLHWAALTFSLSLFGMLYNFCTFTFTLFCQSRESIDTPFPSFADHFIHSSISSFTRCISSRNRAITLRIESHYIDRFRPCLIVSTRQRSINTKSIPQHLFFQLFNRDSKTPCELCLRRSLDEATVIQVRCGADRLHGVFYLQLCGGGFGRGDGVDGVDWGADCVDGGSGRWLGRCLRGGVGVMRKSATV</sequence>
<keyword evidence="3" id="KW-1185">Reference proteome</keyword>
<evidence type="ECO:0000313" key="3">
    <source>
        <dbReference type="Proteomes" id="UP000799291"/>
    </source>
</evidence>
<evidence type="ECO:0000313" key="2">
    <source>
        <dbReference type="EMBL" id="KAF2679766.1"/>
    </source>
</evidence>